<dbReference type="InterPro" id="IPR007110">
    <property type="entry name" value="Ig-like_dom"/>
</dbReference>
<evidence type="ECO:0000256" key="7">
    <source>
        <dbReference type="ARBA" id="ARBA00038361"/>
    </source>
</evidence>
<keyword evidence="10" id="KW-1185">Reference proteome</keyword>
<feature type="non-terminal residue" evidence="9">
    <location>
        <position position="85"/>
    </location>
</feature>
<dbReference type="SUPFAM" id="SSF48726">
    <property type="entry name" value="Immunoglobulin"/>
    <property type="match status" value="1"/>
</dbReference>
<dbReference type="Pfam" id="PF13895">
    <property type="entry name" value="Ig_2"/>
    <property type="match status" value="1"/>
</dbReference>
<accession>A0ABD0PM73</accession>
<dbReference type="InterPro" id="IPR051036">
    <property type="entry name" value="SIGLEC"/>
</dbReference>
<sequence>TLETPTISVGAEVTSGKVVNATCEVSYSCPSDPLHITWNHNGTRSNEKSNILTFTPSREDHNKNLSCSVSFKGKTVTGYTMLKVK</sequence>
<dbReference type="PANTHER" id="PTHR12035:SF135">
    <property type="entry name" value="SIALIC ACID-BINDING IG-LIKE LECTIN 13"/>
    <property type="match status" value="1"/>
</dbReference>
<evidence type="ECO:0000256" key="4">
    <source>
        <dbReference type="ARBA" id="ARBA00022889"/>
    </source>
</evidence>
<evidence type="ECO:0000256" key="1">
    <source>
        <dbReference type="ARBA" id="ARBA00004167"/>
    </source>
</evidence>
<comment type="similarity">
    <text evidence="7">Belongs to the immunoglobulin superfamily. SIGLEC (sialic acid binding Ig-like lectin) family.</text>
</comment>
<dbReference type="GO" id="GO:0030246">
    <property type="term" value="F:carbohydrate binding"/>
    <property type="evidence" value="ECO:0007669"/>
    <property type="project" value="UniProtKB-KW"/>
</dbReference>
<keyword evidence="5" id="KW-1133">Transmembrane helix</keyword>
<dbReference type="Gene3D" id="2.60.40.10">
    <property type="entry name" value="Immunoglobulins"/>
    <property type="match status" value="1"/>
</dbReference>
<evidence type="ECO:0000256" key="3">
    <source>
        <dbReference type="ARBA" id="ARBA00022734"/>
    </source>
</evidence>
<keyword evidence="4" id="KW-0130">Cell adhesion</keyword>
<dbReference type="PANTHER" id="PTHR12035">
    <property type="entry name" value="SIALIC ACID BINDING IMMUNOGLOBULIN-LIKE LECTIN"/>
    <property type="match status" value="1"/>
</dbReference>
<proteinExistence type="inferred from homology"/>
<dbReference type="GO" id="GO:0007155">
    <property type="term" value="P:cell adhesion"/>
    <property type="evidence" value="ECO:0007669"/>
    <property type="project" value="UniProtKB-KW"/>
</dbReference>
<evidence type="ECO:0000313" key="10">
    <source>
        <dbReference type="Proteomes" id="UP001529510"/>
    </source>
</evidence>
<name>A0ABD0PM73_CIRMR</name>
<dbReference type="Proteomes" id="UP001529510">
    <property type="component" value="Unassembled WGS sequence"/>
</dbReference>
<reference evidence="9 10" key="1">
    <citation type="submission" date="2024-05" db="EMBL/GenBank/DDBJ databases">
        <title>Genome sequencing and assembly of Indian major carp, Cirrhinus mrigala (Hamilton, 1822).</title>
        <authorList>
            <person name="Mohindra V."/>
            <person name="Chowdhury L.M."/>
            <person name="Lal K."/>
            <person name="Jena J.K."/>
        </authorList>
    </citation>
    <scope>NUCLEOTIDE SEQUENCE [LARGE SCALE GENOMIC DNA]</scope>
    <source>
        <strain evidence="9">CM1030</strain>
        <tissue evidence="9">Blood</tissue>
    </source>
</reference>
<feature type="domain" description="Ig-like" evidence="8">
    <location>
        <begin position="5"/>
        <end position="77"/>
    </location>
</feature>
<dbReference type="SMART" id="SM00409">
    <property type="entry name" value="IG"/>
    <property type="match status" value="1"/>
</dbReference>
<feature type="non-terminal residue" evidence="9">
    <location>
        <position position="1"/>
    </location>
</feature>
<evidence type="ECO:0000256" key="5">
    <source>
        <dbReference type="ARBA" id="ARBA00022989"/>
    </source>
</evidence>
<dbReference type="EMBL" id="JAMKFB020000015">
    <property type="protein sequence ID" value="KAL0174912.1"/>
    <property type="molecule type" value="Genomic_DNA"/>
</dbReference>
<evidence type="ECO:0000256" key="6">
    <source>
        <dbReference type="ARBA" id="ARBA00023136"/>
    </source>
</evidence>
<organism evidence="9 10">
    <name type="scientific">Cirrhinus mrigala</name>
    <name type="common">Mrigala</name>
    <dbReference type="NCBI Taxonomy" id="683832"/>
    <lineage>
        <taxon>Eukaryota</taxon>
        <taxon>Metazoa</taxon>
        <taxon>Chordata</taxon>
        <taxon>Craniata</taxon>
        <taxon>Vertebrata</taxon>
        <taxon>Euteleostomi</taxon>
        <taxon>Actinopterygii</taxon>
        <taxon>Neopterygii</taxon>
        <taxon>Teleostei</taxon>
        <taxon>Ostariophysi</taxon>
        <taxon>Cypriniformes</taxon>
        <taxon>Cyprinidae</taxon>
        <taxon>Labeoninae</taxon>
        <taxon>Labeonini</taxon>
        <taxon>Cirrhinus</taxon>
    </lineage>
</organism>
<dbReference type="AlphaFoldDB" id="A0ABD0PM73"/>
<dbReference type="InterPro" id="IPR003599">
    <property type="entry name" value="Ig_sub"/>
</dbReference>
<dbReference type="GO" id="GO:0016020">
    <property type="term" value="C:membrane"/>
    <property type="evidence" value="ECO:0007669"/>
    <property type="project" value="UniProtKB-SubCell"/>
</dbReference>
<evidence type="ECO:0000259" key="8">
    <source>
        <dbReference type="PROSITE" id="PS50835"/>
    </source>
</evidence>
<keyword evidence="2" id="KW-0812">Transmembrane</keyword>
<keyword evidence="3" id="KW-0430">Lectin</keyword>
<comment type="caution">
    <text evidence="9">The sequence shown here is derived from an EMBL/GenBank/DDBJ whole genome shotgun (WGS) entry which is preliminary data.</text>
</comment>
<comment type="subcellular location">
    <subcellularLocation>
        <location evidence="1">Membrane</location>
        <topology evidence="1">Single-pass membrane protein</topology>
    </subcellularLocation>
</comment>
<evidence type="ECO:0000256" key="2">
    <source>
        <dbReference type="ARBA" id="ARBA00022692"/>
    </source>
</evidence>
<dbReference type="PROSITE" id="PS50835">
    <property type="entry name" value="IG_LIKE"/>
    <property type="match status" value="1"/>
</dbReference>
<evidence type="ECO:0000313" key="9">
    <source>
        <dbReference type="EMBL" id="KAL0174912.1"/>
    </source>
</evidence>
<gene>
    <name evidence="9" type="ORF">M9458_030880</name>
</gene>
<dbReference type="InterPro" id="IPR013783">
    <property type="entry name" value="Ig-like_fold"/>
</dbReference>
<dbReference type="InterPro" id="IPR036179">
    <property type="entry name" value="Ig-like_dom_sf"/>
</dbReference>
<keyword evidence="6" id="KW-0472">Membrane</keyword>
<protein>
    <recommendedName>
        <fullName evidence="8">Ig-like domain-containing protein</fullName>
    </recommendedName>
</protein>